<dbReference type="AlphaFoldDB" id="U9U6L6"/>
<gene>
    <name evidence="1" type="ORF">GLOINDRAFT_23231</name>
</gene>
<dbReference type="HOGENOM" id="CLU_2543737_0_0_1"/>
<protein>
    <submittedName>
        <fullName evidence="1">Uncharacterized protein</fullName>
    </submittedName>
</protein>
<proteinExistence type="predicted"/>
<sequence>MNTLITYYCFLLWLFLKNAESPSCKPIINNSNKQLNEFLRKHKPPTTAQKKEICLKKVLFHLQKYSYMINDLPIIRYDMQIFR</sequence>
<reference evidence="1" key="1">
    <citation type="submission" date="2013-07" db="EMBL/GenBank/DDBJ databases">
        <title>The genome of an arbuscular mycorrhizal fungus provides insights into the evolution of the oldest plant symbiosis.</title>
        <authorList>
            <consortium name="DOE Joint Genome Institute"/>
            <person name="Tisserant E."/>
            <person name="Malbreil M."/>
            <person name="Kuo A."/>
            <person name="Kohler A."/>
            <person name="Symeonidi A."/>
            <person name="Balestrini R."/>
            <person name="Charron P."/>
            <person name="Duensing N."/>
            <person name="Frei-dit-Frey N."/>
            <person name="Gianinazzi-Pearson V."/>
            <person name="Gilbert B."/>
            <person name="Handa Y."/>
            <person name="Hijri M."/>
            <person name="Kaul R."/>
            <person name="Kawaguchi M."/>
            <person name="Krajinski F."/>
            <person name="Lammers P."/>
            <person name="Lapierre D."/>
            <person name="Masclaux F.G."/>
            <person name="Murat C."/>
            <person name="Morin E."/>
            <person name="Ndikumana S."/>
            <person name="Pagni M."/>
            <person name="Petitpierre D."/>
            <person name="Requena N."/>
            <person name="Rosikiewicz P."/>
            <person name="Riley R."/>
            <person name="Saito K."/>
            <person name="San Clemente H."/>
            <person name="Shapiro H."/>
            <person name="van Tuinen D."/>
            <person name="Becard G."/>
            <person name="Bonfante P."/>
            <person name="Paszkowski U."/>
            <person name="Shachar-Hill Y."/>
            <person name="Young J.P."/>
            <person name="Sanders I.R."/>
            <person name="Henrissat B."/>
            <person name="Rensing S.A."/>
            <person name="Grigoriev I.V."/>
            <person name="Corradi N."/>
            <person name="Roux C."/>
            <person name="Martin F."/>
        </authorList>
    </citation>
    <scope>NUCLEOTIDE SEQUENCE</scope>
    <source>
        <strain evidence="1">DAOM 197198</strain>
    </source>
</reference>
<organism evidence="1">
    <name type="scientific">Rhizophagus irregularis (strain DAOM 181602 / DAOM 197198 / MUCL 43194)</name>
    <name type="common">Arbuscular mycorrhizal fungus</name>
    <name type="synonym">Glomus intraradices</name>
    <dbReference type="NCBI Taxonomy" id="747089"/>
    <lineage>
        <taxon>Eukaryota</taxon>
        <taxon>Fungi</taxon>
        <taxon>Fungi incertae sedis</taxon>
        <taxon>Mucoromycota</taxon>
        <taxon>Glomeromycotina</taxon>
        <taxon>Glomeromycetes</taxon>
        <taxon>Glomerales</taxon>
        <taxon>Glomeraceae</taxon>
        <taxon>Rhizophagus</taxon>
    </lineage>
</organism>
<accession>U9U6L6</accession>
<name>U9U6L6_RHIID</name>
<evidence type="ECO:0000313" key="1">
    <source>
        <dbReference type="EMBL" id="ESA16039.1"/>
    </source>
</evidence>
<dbReference type="EMBL" id="KI281393">
    <property type="protein sequence ID" value="ESA16039.1"/>
    <property type="molecule type" value="Genomic_DNA"/>
</dbReference>